<protein>
    <recommendedName>
        <fullName evidence="4">Secreted protein</fullName>
    </recommendedName>
</protein>
<dbReference type="AlphaFoldDB" id="A0A151NJ49"/>
<evidence type="ECO:0000313" key="2">
    <source>
        <dbReference type="EMBL" id="KYO36709.1"/>
    </source>
</evidence>
<evidence type="ECO:0000256" key="1">
    <source>
        <dbReference type="SAM" id="SignalP"/>
    </source>
</evidence>
<reference evidence="2 3" key="1">
    <citation type="journal article" date="2012" name="Genome Biol.">
        <title>Sequencing three crocodilian genomes to illuminate the evolution of archosaurs and amniotes.</title>
        <authorList>
            <person name="St John J.A."/>
            <person name="Braun E.L."/>
            <person name="Isberg S.R."/>
            <person name="Miles L.G."/>
            <person name="Chong A.Y."/>
            <person name="Gongora J."/>
            <person name="Dalzell P."/>
            <person name="Moran C."/>
            <person name="Bed'hom B."/>
            <person name="Abzhanov A."/>
            <person name="Burgess S.C."/>
            <person name="Cooksey A.M."/>
            <person name="Castoe T.A."/>
            <person name="Crawford N.G."/>
            <person name="Densmore L.D."/>
            <person name="Drew J.C."/>
            <person name="Edwards S.V."/>
            <person name="Faircloth B.C."/>
            <person name="Fujita M.K."/>
            <person name="Greenwold M.J."/>
            <person name="Hoffmann F.G."/>
            <person name="Howard J.M."/>
            <person name="Iguchi T."/>
            <person name="Janes D.E."/>
            <person name="Khan S.Y."/>
            <person name="Kohno S."/>
            <person name="de Koning A.J."/>
            <person name="Lance S.L."/>
            <person name="McCarthy F.M."/>
            <person name="McCormack J.E."/>
            <person name="Merchant M.E."/>
            <person name="Peterson D.G."/>
            <person name="Pollock D.D."/>
            <person name="Pourmand N."/>
            <person name="Raney B.J."/>
            <person name="Roessler K.A."/>
            <person name="Sanford J.R."/>
            <person name="Sawyer R.H."/>
            <person name="Schmidt C.J."/>
            <person name="Triplett E.W."/>
            <person name="Tuberville T.D."/>
            <person name="Venegas-Anaya M."/>
            <person name="Howard J.T."/>
            <person name="Jarvis E.D."/>
            <person name="Guillette L.J.Jr."/>
            <person name="Glenn T.C."/>
            <person name="Green R.E."/>
            <person name="Ray D.A."/>
        </authorList>
    </citation>
    <scope>NUCLEOTIDE SEQUENCE [LARGE SCALE GENOMIC DNA]</scope>
    <source>
        <strain evidence="2">KSC_2009_1</strain>
    </source>
</reference>
<sequence length="98" mass="11246">MLRQAARASLWLALSPVLKHTVCLCWAGGGASCRDLDLASVSVFSRKEPSCVFDIMRRKFHYFLRFHVPRYYAKFVSNFNQSAFNFQITVVVKTFFSG</sequence>
<dbReference type="Proteomes" id="UP000050525">
    <property type="component" value="Unassembled WGS sequence"/>
</dbReference>
<proteinExistence type="predicted"/>
<keyword evidence="1" id="KW-0732">Signal</keyword>
<name>A0A151NJ49_ALLMI</name>
<comment type="caution">
    <text evidence="2">The sequence shown here is derived from an EMBL/GenBank/DDBJ whole genome shotgun (WGS) entry which is preliminary data.</text>
</comment>
<dbReference type="EMBL" id="AKHW03002956">
    <property type="protein sequence ID" value="KYO36709.1"/>
    <property type="molecule type" value="Genomic_DNA"/>
</dbReference>
<dbReference type="PROSITE" id="PS51257">
    <property type="entry name" value="PROKAR_LIPOPROTEIN"/>
    <property type="match status" value="1"/>
</dbReference>
<feature type="signal peptide" evidence="1">
    <location>
        <begin position="1"/>
        <end position="27"/>
    </location>
</feature>
<evidence type="ECO:0000313" key="3">
    <source>
        <dbReference type="Proteomes" id="UP000050525"/>
    </source>
</evidence>
<evidence type="ECO:0008006" key="4">
    <source>
        <dbReference type="Google" id="ProtNLM"/>
    </source>
</evidence>
<organism evidence="2 3">
    <name type="scientific">Alligator mississippiensis</name>
    <name type="common">American alligator</name>
    <dbReference type="NCBI Taxonomy" id="8496"/>
    <lineage>
        <taxon>Eukaryota</taxon>
        <taxon>Metazoa</taxon>
        <taxon>Chordata</taxon>
        <taxon>Craniata</taxon>
        <taxon>Vertebrata</taxon>
        <taxon>Euteleostomi</taxon>
        <taxon>Archelosauria</taxon>
        <taxon>Archosauria</taxon>
        <taxon>Crocodylia</taxon>
        <taxon>Alligatoridae</taxon>
        <taxon>Alligatorinae</taxon>
        <taxon>Alligator</taxon>
    </lineage>
</organism>
<gene>
    <name evidence="2" type="ORF">Y1Q_0024375</name>
</gene>
<keyword evidence="3" id="KW-1185">Reference proteome</keyword>
<feature type="chain" id="PRO_5007586111" description="Secreted protein" evidence="1">
    <location>
        <begin position="28"/>
        <end position="98"/>
    </location>
</feature>
<accession>A0A151NJ49</accession>